<dbReference type="PATRIC" id="fig|43658.6.peg.3819"/>
<dbReference type="Proteomes" id="UP000036850">
    <property type="component" value="Unassembled WGS sequence"/>
</dbReference>
<dbReference type="EMBL" id="LFZX01000332">
    <property type="protein sequence ID" value="KNC65269.1"/>
    <property type="molecule type" value="Genomic_DNA"/>
</dbReference>
<reference evidence="2" key="1">
    <citation type="submission" date="2015-07" db="EMBL/GenBank/DDBJ databases">
        <title>Draft genome sequence of a Pseudoalteromonas rubra strain, OCN096, isolated from Kaneohe Bay, Oahu, Hawaii.</title>
        <authorList>
            <person name="Beurmann S."/>
            <person name="Ushijima B."/>
            <person name="Belcaid M."/>
            <person name="Callahan S.M."/>
            <person name="Aeby G.S."/>
        </authorList>
    </citation>
    <scope>NUCLEOTIDE SEQUENCE [LARGE SCALE GENOMIC DNA]</scope>
    <source>
        <strain evidence="2">OCN096</strain>
    </source>
</reference>
<name>A0A0L0ELD0_9GAMM</name>
<comment type="caution">
    <text evidence="1">The sequence shown here is derived from an EMBL/GenBank/DDBJ whole genome shotgun (WGS) entry which is preliminary data.</text>
</comment>
<dbReference type="InterPro" id="IPR009971">
    <property type="entry name" value="DUF1496"/>
</dbReference>
<protein>
    <recommendedName>
        <fullName evidence="3">DUF1496 domain-containing protein</fullName>
    </recommendedName>
</protein>
<accession>A0A0L0ELD0</accession>
<dbReference type="AlphaFoldDB" id="A0A0L0ELD0"/>
<sequence length="94" mass="11102">MKNKLICFLFTILLIPLKGVAYSNETNLYLEQLQAVCWYQDLRYTEGAVIKQAEMLYVCTHRYKNQPQSPLIWLKLDDKGEPIRVEMKGKIRVH</sequence>
<gene>
    <name evidence="1" type="ORF">AC626_24160</name>
</gene>
<organism evidence="1 2">
    <name type="scientific">Pseudoalteromonas rubra</name>
    <dbReference type="NCBI Taxonomy" id="43658"/>
    <lineage>
        <taxon>Bacteria</taxon>
        <taxon>Pseudomonadati</taxon>
        <taxon>Pseudomonadota</taxon>
        <taxon>Gammaproteobacteria</taxon>
        <taxon>Alteromonadales</taxon>
        <taxon>Pseudoalteromonadaceae</taxon>
        <taxon>Pseudoalteromonas</taxon>
    </lineage>
</organism>
<dbReference type="Pfam" id="PF07383">
    <property type="entry name" value="DUF1496"/>
    <property type="match status" value="1"/>
</dbReference>
<evidence type="ECO:0000313" key="1">
    <source>
        <dbReference type="EMBL" id="KNC65269.1"/>
    </source>
</evidence>
<dbReference type="OrthoDB" id="6400575at2"/>
<evidence type="ECO:0000313" key="2">
    <source>
        <dbReference type="Proteomes" id="UP000036850"/>
    </source>
</evidence>
<proteinExistence type="predicted"/>
<evidence type="ECO:0008006" key="3">
    <source>
        <dbReference type="Google" id="ProtNLM"/>
    </source>
</evidence>